<protein>
    <submittedName>
        <fullName evidence="1">Uncharacterized protein</fullName>
    </submittedName>
</protein>
<organism evidence="1 2">
    <name type="scientific">Nitrospira lenta</name>
    <dbReference type="NCBI Taxonomy" id="1436998"/>
    <lineage>
        <taxon>Bacteria</taxon>
        <taxon>Pseudomonadati</taxon>
        <taxon>Nitrospirota</taxon>
        <taxon>Nitrospiria</taxon>
        <taxon>Nitrospirales</taxon>
        <taxon>Nitrospiraceae</taxon>
        <taxon>Nitrospira</taxon>
    </lineage>
</organism>
<proteinExistence type="predicted"/>
<dbReference type="AlphaFoldDB" id="A0A330LBZ9"/>
<accession>A0A330LBZ9</accession>
<dbReference type="EMBL" id="OUNR01000022">
    <property type="protein sequence ID" value="SPP66827.1"/>
    <property type="molecule type" value="Genomic_DNA"/>
</dbReference>
<evidence type="ECO:0000313" key="1">
    <source>
        <dbReference type="EMBL" id="SPP66827.1"/>
    </source>
</evidence>
<reference evidence="2" key="1">
    <citation type="submission" date="2018-04" db="EMBL/GenBank/DDBJ databases">
        <authorList>
            <person name="Lucker S."/>
            <person name="Sakoula D."/>
        </authorList>
    </citation>
    <scope>NUCLEOTIDE SEQUENCE [LARGE SCALE GENOMIC DNA]</scope>
</reference>
<sequence>MDRSLINLLLEGNVMPETQSLPVKPSAPWVRIPDGTKVRLRTDNQEGVIDGLTELVTGAGRNPDGRTQYRVNLGDQARTLVVEDDLLVLVDAEGLALILKQKVEFRRLVTLRLRGALGDDRFVRPA</sequence>
<evidence type="ECO:0000313" key="2">
    <source>
        <dbReference type="Proteomes" id="UP000248168"/>
    </source>
</evidence>
<gene>
    <name evidence="1" type="ORF">NITLEN_90082</name>
</gene>
<dbReference type="RefSeq" id="WP_245924564.1">
    <property type="nucleotide sequence ID" value="NZ_OUNR01000022.1"/>
</dbReference>
<name>A0A330LBZ9_9BACT</name>
<dbReference type="Proteomes" id="UP000248168">
    <property type="component" value="Unassembled WGS sequence"/>
</dbReference>
<keyword evidence="2" id="KW-1185">Reference proteome</keyword>
<dbReference type="InParanoid" id="A0A330LBZ9"/>